<dbReference type="Gene3D" id="3.40.50.12650">
    <property type="match status" value="1"/>
</dbReference>
<keyword evidence="1" id="KW-0540">Nuclease</keyword>
<dbReference type="OrthoDB" id="10249433at2759"/>
<evidence type="ECO:0000256" key="5">
    <source>
        <dbReference type="SAM" id="MobiDB-lite"/>
    </source>
</evidence>
<evidence type="ECO:0008006" key="10">
    <source>
        <dbReference type="Google" id="ProtNLM"/>
    </source>
</evidence>
<evidence type="ECO:0000256" key="2">
    <source>
        <dbReference type="ARBA" id="ARBA00022759"/>
    </source>
</evidence>
<evidence type="ECO:0000256" key="4">
    <source>
        <dbReference type="ARBA" id="ARBA00022839"/>
    </source>
</evidence>
<dbReference type="EMBL" id="HE796887">
    <property type="protein sequence ID" value="CCL98525.1"/>
    <property type="molecule type" value="Genomic_DNA"/>
</dbReference>
<evidence type="ECO:0000256" key="3">
    <source>
        <dbReference type="ARBA" id="ARBA00022801"/>
    </source>
</evidence>
<evidence type="ECO:0000259" key="7">
    <source>
        <dbReference type="Pfam" id="PF12146"/>
    </source>
</evidence>
<dbReference type="Proteomes" id="UP000006352">
    <property type="component" value="Unassembled WGS sequence"/>
</dbReference>
<proteinExistence type="predicted"/>
<dbReference type="PANTHER" id="PTHR23240">
    <property type="entry name" value="DNA CROSS-LINK REPAIR PROTEIN PSO2/SNM1-RELATED"/>
    <property type="match status" value="1"/>
</dbReference>
<organism evidence="8 9">
    <name type="scientific">Fibroporia radiculosa</name>
    <dbReference type="NCBI Taxonomy" id="599839"/>
    <lineage>
        <taxon>Eukaryota</taxon>
        <taxon>Fungi</taxon>
        <taxon>Dikarya</taxon>
        <taxon>Basidiomycota</taxon>
        <taxon>Agaricomycotina</taxon>
        <taxon>Agaricomycetes</taxon>
        <taxon>Polyporales</taxon>
        <taxon>Fibroporiaceae</taxon>
        <taxon>Fibroporia</taxon>
    </lineage>
</organism>
<dbReference type="InterPro" id="IPR022742">
    <property type="entry name" value="Hydrolase_4"/>
</dbReference>
<feature type="region of interest" description="Disordered" evidence="5">
    <location>
        <begin position="713"/>
        <end position="740"/>
    </location>
</feature>
<protein>
    <recommendedName>
        <fullName evidence="10">AB hydrolase-1 domain-containing protein</fullName>
    </recommendedName>
</protein>
<dbReference type="GO" id="GO:0036297">
    <property type="term" value="P:interstrand cross-link repair"/>
    <property type="evidence" value="ECO:0007669"/>
    <property type="project" value="TreeGrafter"/>
</dbReference>
<dbReference type="Pfam" id="PF07522">
    <property type="entry name" value="DRMBL"/>
    <property type="match status" value="1"/>
</dbReference>
<dbReference type="InParanoid" id="J4GHZ9"/>
<keyword evidence="4" id="KW-0269">Exonuclease</keyword>
<feature type="domain" description="DNA repair metallo-beta-lactamase" evidence="6">
    <location>
        <begin position="85"/>
        <end position="200"/>
    </location>
</feature>
<feature type="domain" description="Serine aminopeptidase S33" evidence="7">
    <location>
        <begin position="1076"/>
        <end position="1141"/>
    </location>
</feature>
<reference evidence="8 9" key="1">
    <citation type="journal article" date="2012" name="Appl. Environ. Microbiol.">
        <title>Short-read sequencing for genomic analysis of the brown rot fungus Fibroporia radiculosa.</title>
        <authorList>
            <person name="Tang J.D."/>
            <person name="Perkins A.D."/>
            <person name="Sonstegard T.S."/>
            <person name="Schroeder S.G."/>
            <person name="Burgess S.C."/>
            <person name="Diehl S.V."/>
        </authorList>
    </citation>
    <scope>NUCLEOTIDE SEQUENCE [LARGE SCALE GENOMIC DNA]</scope>
    <source>
        <strain evidence="8 9">TFFH 294</strain>
    </source>
</reference>
<keyword evidence="3" id="KW-0378">Hydrolase</keyword>
<dbReference type="HOGENOM" id="CLU_264620_0_0_1"/>
<dbReference type="Gene3D" id="3.40.50.1820">
    <property type="entry name" value="alpha/beta hydrolase"/>
    <property type="match status" value="1"/>
</dbReference>
<accession>J4GHZ9</accession>
<feature type="region of interest" description="Disordered" evidence="5">
    <location>
        <begin position="528"/>
        <end position="551"/>
    </location>
</feature>
<evidence type="ECO:0000259" key="6">
    <source>
        <dbReference type="Pfam" id="PF07522"/>
    </source>
</evidence>
<dbReference type="InterPro" id="IPR011084">
    <property type="entry name" value="DRMBL"/>
</dbReference>
<dbReference type="SUPFAM" id="SSF53474">
    <property type="entry name" value="alpha/beta-Hydrolases"/>
    <property type="match status" value="1"/>
</dbReference>
<dbReference type="GO" id="GO:0000723">
    <property type="term" value="P:telomere maintenance"/>
    <property type="evidence" value="ECO:0007669"/>
    <property type="project" value="TreeGrafter"/>
</dbReference>
<name>J4GHZ9_9APHY</name>
<dbReference type="AlphaFoldDB" id="J4GHZ9"/>
<feature type="region of interest" description="Disordered" evidence="5">
    <location>
        <begin position="313"/>
        <end position="335"/>
    </location>
</feature>
<evidence type="ECO:0000313" key="9">
    <source>
        <dbReference type="Proteomes" id="UP000006352"/>
    </source>
</evidence>
<sequence>MRTLDAIHLDTASLLSPLNVPTKDQATSGLVSLMSMMPPSTLFFINAWTWGYEDIYKAVARAFHSKIHLDRYKHSIYLHIEGDPFLQSIITRDAASTRFHACERFNRCEHVSADGQGVRAPSVAANMTPSLSNNGTHVVYVNPVTMGVAGWDLYLSEMTEKLKRREVVNHLLVPLSRHSPLPELQAFVSLFKPKCLIPNTLDPALKGLDWACMRQMFSGCLASSGPESTADDAGYEYLPVGKDNINLDAQKIASNIHSEAGEDVALKNLEGEGAREVAERWADNGKLRKKLEMMKQYLRGRELRLVERVLDSEGGTMESSDQLPEEVPTHSLSDAPLGYLTSKSFQGRATLAETANALARIHFMRPSHTQRASDEETDGESDNEYQRGLTAYHIFGPRTHGGPNSAWTPQTSSSPVATPRSSPVRRGERKRPLATLPLTPRIQHDSQNISTTSSPIALSSGPASKRARNLISLSPCTRISSSVQAKRHLGSSVQLSPLQTATNGRLKRSILQIPTPKTVFKHCRKLNHQQTAPPKFDRQPGQSSQVRKSPAPLEISAENITSPSVNRCLTGTRQEMDLVYSANGFDESHGQSERRKIIVEQDSKASESARPSQRHDISEDVNLDLASHGILRATRPTPTLMHFATASDISPTRPSKCVSSRSEVYVSDRQRKQALRIERLEIAEKLSLARPDLVTPKLAARLRRSKSHFLRSNERKQRICSQQSSKSNFEREVDETPAPSCTRTTIQTLNRHSPQDGGHAIRYDVNRSRKLAEEFKDELGRGRRPGIVIPLPHSSTIPIQPGASGSAIPFAARAQEPPAHAIDHYESSYSGWSSLVPSSMSRGDIKLMQRPMVSTLPQVEAAQFPNASGFGELKPVGKTAAIQALAATRIVFVMKALAFYAEDMSILLVSARLLNIRELGISRQIGASKREETPPRGRKASNTIFLSAFSYGPPNPASPPEGYAPPGARSEVLGVDVPIPKKLLCEEISLETSDRITLHGILVQEDVPVISRPKQPHVVILYLQGNAGNPLSRLPVFERLLVGSPLGRPARALHISILAVAPRSYWKSSSRTPTEHGIVSDYKHTLSHIAYQYPNSSIVLYGHSLGGSIAVCLASQLSNADYPTVKGLILENPFSSIPDMLRALYPQRWLPYRYLTPFAFDRWDAISAMKIAHHQQSSLLARLSKEMLVLLSEKDEMVPTSMGMALYSASEQSDPAGASTRDHGAGRSAKRLIVIRGALHEHGWMEREWLAVMTEYLQEIQRR</sequence>
<dbReference type="RefSeq" id="XP_012177808.1">
    <property type="nucleotide sequence ID" value="XM_012322418.1"/>
</dbReference>
<dbReference type="GO" id="GO:0035312">
    <property type="term" value="F:5'-3' DNA exonuclease activity"/>
    <property type="evidence" value="ECO:0007669"/>
    <property type="project" value="TreeGrafter"/>
</dbReference>
<keyword evidence="2" id="KW-0255">Endonuclease</keyword>
<gene>
    <name evidence="8" type="ORF">FIBRA_00524</name>
</gene>
<dbReference type="GO" id="GO:0004519">
    <property type="term" value="F:endonuclease activity"/>
    <property type="evidence" value="ECO:0007669"/>
    <property type="project" value="UniProtKB-KW"/>
</dbReference>
<evidence type="ECO:0000313" key="8">
    <source>
        <dbReference type="EMBL" id="CCL98525.1"/>
    </source>
</evidence>
<dbReference type="GeneID" id="24093436"/>
<feature type="compositionally biased region" description="Polar residues" evidence="5">
    <location>
        <begin position="405"/>
        <end position="421"/>
    </location>
</feature>
<dbReference type="InterPro" id="IPR029058">
    <property type="entry name" value="AB_hydrolase_fold"/>
</dbReference>
<dbReference type="GO" id="GO:0006303">
    <property type="term" value="P:double-strand break repair via nonhomologous end joining"/>
    <property type="evidence" value="ECO:0007669"/>
    <property type="project" value="TreeGrafter"/>
</dbReference>
<feature type="region of interest" description="Disordered" evidence="5">
    <location>
        <begin position="397"/>
        <end position="433"/>
    </location>
</feature>
<dbReference type="STRING" id="599839.J4GHZ9"/>
<dbReference type="PANTHER" id="PTHR23240:SF8">
    <property type="entry name" value="PROTEIN ARTEMIS"/>
    <property type="match status" value="1"/>
</dbReference>
<keyword evidence="9" id="KW-1185">Reference proteome</keyword>
<evidence type="ECO:0000256" key="1">
    <source>
        <dbReference type="ARBA" id="ARBA00022722"/>
    </source>
</evidence>
<dbReference type="Pfam" id="PF12146">
    <property type="entry name" value="Hydrolase_4"/>
    <property type="match status" value="1"/>
</dbReference>
<dbReference type="GO" id="GO:0003684">
    <property type="term" value="F:damaged DNA binding"/>
    <property type="evidence" value="ECO:0007669"/>
    <property type="project" value="TreeGrafter"/>
</dbReference>